<evidence type="ECO:0000256" key="5">
    <source>
        <dbReference type="ARBA" id="ARBA00032024"/>
    </source>
</evidence>
<dbReference type="Proteomes" id="UP000235786">
    <property type="component" value="Unassembled WGS sequence"/>
</dbReference>
<feature type="domain" description="Ketopantoate reductase N-terminal" evidence="6">
    <location>
        <begin position="54"/>
        <end position="211"/>
    </location>
</feature>
<dbReference type="InterPro" id="IPR003710">
    <property type="entry name" value="ApbA"/>
</dbReference>
<dbReference type="Gene3D" id="3.40.50.720">
    <property type="entry name" value="NAD(P)-binding Rossmann-like Domain"/>
    <property type="match status" value="1"/>
</dbReference>
<evidence type="ECO:0000256" key="3">
    <source>
        <dbReference type="ARBA" id="ARBA00022857"/>
    </source>
</evidence>
<dbReference type="STRING" id="1149755.A0A2J6RVP5"/>
<dbReference type="EC" id="1.1.1.169" evidence="2"/>
<dbReference type="GO" id="GO:0005739">
    <property type="term" value="C:mitochondrion"/>
    <property type="evidence" value="ECO:0007669"/>
    <property type="project" value="TreeGrafter"/>
</dbReference>
<dbReference type="InterPro" id="IPR036291">
    <property type="entry name" value="NAD(P)-bd_dom_sf"/>
</dbReference>
<keyword evidence="9" id="KW-1185">Reference proteome</keyword>
<dbReference type="GO" id="GO:0008677">
    <property type="term" value="F:2-dehydropantoate 2-reductase activity"/>
    <property type="evidence" value="ECO:0007669"/>
    <property type="project" value="UniProtKB-EC"/>
</dbReference>
<sequence>MIHPQYLRGVHALTLPKHPVHIQAPYHLSGARSCSERRWKSQASRAMNTNSGRIHVLGLGNLGRLFAHELAIQPSPPPITLLLHRQDLVTEWETAEKKIEIKTEGVVASSSDYDVELVSQEQGGILENLIVATKTLNTAKALSSIKHRLASSSTILFTQNGMGTVEDVTSSVFPNPSTRPYYLKSITSHGVYSLGPFRSVHAGLANVTIGRAILPGQPDTRNPSQSQYLIDRIVGCSGLEAKEVEPHELIHLQLEKLVVNAMINPLTAIFNCKNGELFNRGSIVHLMRLLLAEASQVIQLMSELHNDPETASRFSTQKLETIVLDVAEKTAKNTSSMLQDVRAGRATEIDYINGYIVKRGKEQGVDCEINEKLVRLVKEGKVIGAEDIKSEFEPES</sequence>
<evidence type="ECO:0000313" key="8">
    <source>
        <dbReference type="EMBL" id="PMD42599.1"/>
    </source>
</evidence>
<dbReference type="NCBIfam" id="TIGR00745">
    <property type="entry name" value="apbA_panE"/>
    <property type="match status" value="1"/>
</dbReference>
<proteinExistence type="inferred from homology"/>
<dbReference type="GO" id="GO:0015940">
    <property type="term" value="P:pantothenate biosynthetic process"/>
    <property type="evidence" value="ECO:0007669"/>
    <property type="project" value="InterPro"/>
</dbReference>
<feature type="domain" description="Ketopantoate reductase C-terminal" evidence="7">
    <location>
        <begin position="250"/>
        <end position="379"/>
    </location>
</feature>
<dbReference type="PANTHER" id="PTHR43765:SF2">
    <property type="entry name" value="2-DEHYDROPANTOATE 2-REDUCTASE"/>
    <property type="match status" value="1"/>
</dbReference>
<evidence type="ECO:0000259" key="7">
    <source>
        <dbReference type="Pfam" id="PF08546"/>
    </source>
</evidence>
<dbReference type="InterPro" id="IPR013332">
    <property type="entry name" value="KPR_N"/>
</dbReference>
<gene>
    <name evidence="8" type="ORF">L207DRAFT_316834</name>
</gene>
<dbReference type="Pfam" id="PF08546">
    <property type="entry name" value="ApbA_C"/>
    <property type="match status" value="1"/>
</dbReference>
<organism evidence="8 9">
    <name type="scientific">Hyaloscypha variabilis (strain UAMH 11265 / GT02V1 / F)</name>
    <name type="common">Meliniomyces variabilis</name>
    <dbReference type="NCBI Taxonomy" id="1149755"/>
    <lineage>
        <taxon>Eukaryota</taxon>
        <taxon>Fungi</taxon>
        <taxon>Dikarya</taxon>
        <taxon>Ascomycota</taxon>
        <taxon>Pezizomycotina</taxon>
        <taxon>Leotiomycetes</taxon>
        <taxon>Helotiales</taxon>
        <taxon>Hyaloscyphaceae</taxon>
        <taxon>Hyaloscypha</taxon>
        <taxon>Hyaloscypha variabilis</taxon>
    </lineage>
</organism>
<dbReference type="PANTHER" id="PTHR43765">
    <property type="entry name" value="2-DEHYDROPANTOATE 2-REDUCTASE-RELATED"/>
    <property type="match status" value="1"/>
</dbReference>
<dbReference type="InterPro" id="IPR050838">
    <property type="entry name" value="Ketopantoate_reductase"/>
</dbReference>
<comment type="similarity">
    <text evidence="1">Belongs to the ketopantoate reductase family.</text>
</comment>
<evidence type="ECO:0000256" key="1">
    <source>
        <dbReference type="ARBA" id="ARBA00007870"/>
    </source>
</evidence>
<evidence type="ECO:0000259" key="6">
    <source>
        <dbReference type="Pfam" id="PF02558"/>
    </source>
</evidence>
<dbReference type="InterPro" id="IPR013752">
    <property type="entry name" value="KPA_reductase"/>
</dbReference>
<dbReference type="OrthoDB" id="73846at2759"/>
<accession>A0A2J6RVP5</accession>
<name>A0A2J6RVP5_HYAVF</name>
<dbReference type="Gene3D" id="1.10.1040.10">
    <property type="entry name" value="N-(1-d-carboxylethyl)-l-norvaline Dehydrogenase, domain 2"/>
    <property type="match status" value="1"/>
</dbReference>
<dbReference type="Pfam" id="PF02558">
    <property type="entry name" value="ApbA"/>
    <property type="match status" value="1"/>
</dbReference>
<dbReference type="InterPro" id="IPR013328">
    <property type="entry name" value="6PGD_dom2"/>
</dbReference>
<protein>
    <recommendedName>
        <fullName evidence="2">2-dehydropantoate 2-reductase</fullName>
        <ecNumber evidence="2">1.1.1.169</ecNumber>
    </recommendedName>
    <alternativeName>
        <fullName evidence="5">Ketopantoate reductase</fullName>
    </alternativeName>
</protein>
<dbReference type="SUPFAM" id="SSF51735">
    <property type="entry name" value="NAD(P)-binding Rossmann-fold domains"/>
    <property type="match status" value="1"/>
</dbReference>
<evidence type="ECO:0000256" key="2">
    <source>
        <dbReference type="ARBA" id="ARBA00013014"/>
    </source>
</evidence>
<dbReference type="AlphaFoldDB" id="A0A2J6RVP5"/>
<keyword evidence="3" id="KW-0521">NADP</keyword>
<dbReference type="InterPro" id="IPR008927">
    <property type="entry name" value="6-PGluconate_DH-like_C_sf"/>
</dbReference>
<dbReference type="SUPFAM" id="SSF48179">
    <property type="entry name" value="6-phosphogluconate dehydrogenase C-terminal domain-like"/>
    <property type="match status" value="1"/>
</dbReference>
<dbReference type="EMBL" id="KZ613943">
    <property type="protein sequence ID" value="PMD42599.1"/>
    <property type="molecule type" value="Genomic_DNA"/>
</dbReference>
<dbReference type="GO" id="GO:0050661">
    <property type="term" value="F:NADP binding"/>
    <property type="evidence" value="ECO:0007669"/>
    <property type="project" value="TreeGrafter"/>
</dbReference>
<keyword evidence="4" id="KW-0560">Oxidoreductase</keyword>
<reference evidence="8 9" key="1">
    <citation type="submission" date="2016-04" db="EMBL/GenBank/DDBJ databases">
        <title>A degradative enzymes factory behind the ericoid mycorrhizal symbiosis.</title>
        <authorList>
            <consortium name="DOE Joint Genome Institute"/>
            <person name="Martino E."/>
            <person name="Morin E."/>
            <person name="Grelet G."/>
            <person name="Kuo A."/>
            <person name="Kohler A."/>
            <person name="Daghino S."/>
            <person name="Barry K."/>
            <person name="Choi C."/>
            <person name="Cichocki N."/>
            <person name="Clum A."/>
            <person name="Copeland A."/>
            <person name="Hainaut M."/>
            <person name="Haridas S."/>
            <person name="Labutti K."/>
            <person name="Lindquist E."/>
            <person name="Lipzen A."/>
            <person name="Khouja H.-R."/>
            <person name="Murat C."/>
            <person name="Ohm R."/>
            <person name="Olson A."/>
            <person name="Spatafora J."/>
            <person name="Veneault-Fourrey C."/>
            <person name="Henrissat B."/>
            <person name="Grigoriev I."/>
            <person name="Martin F."/>
            <person name="Perotto S."/>
        </authorList>
    </citation>
    <scope>NUCLEOTIDE SEQUENCE [LARGE SCALE GENOMIC DNA]</scope>
    <source>
        <strain evidence="8 9">F</strain>
    </source>
</reference>
<evidence type="ECO:0000313" key="9">
    <source>
        <dbReference type="Proteomes" id="UP000235786"/>
    </source>
</evidence>
<evidence type="ECO:0000256" key="4">
    <source>
        <dbReference type="ARBA" id="ARBA00023002"/>
    </source>
</evidence>